<dbReference type="RefSeq" id="WP_138188916.1">
    <property type="nucleotide sequence ID" value="NZ_LS992241.1"/>
</dbReference>
<accession>A0A383RL03</accession>
<sequence>MDKILVTGGSGWIGGFVVQILLQKGYDVHAIYRRAHRADLFCTWHQIDLWDEEDVKALIEQERPTHLMHLAWDATPPQCYTSLSNYNWMQSSKTLIDHFIQSGGQRLIVAGSCAEYEWTPGLLSEVNSPLSEKTLYAVCKNSLRAWLESYTEQWGISSGWARIFHLYGPQEQGNRLVSSIIRSLLAEREAACSHGKQYRDFLYVKDVADALVSFLLSSVRGIVNIGSGKPVKVKQIAAIIAKKLDREHLLRMGVLSNPVDEPLYVGAHVGRLKQELRWQAQYSLSAGIDETIEWYRKFQKDIR</sequence>
<feature type="domain" description="NAD-dependent epimerase/dehydratase" evidence="2">
    <location>
        <begin position="4"/>
        <end position="226"/>
    </location>
</feature>
<dbReference type="Proteomes" id="UP000304148">
    <property type="component" value="Chromosome"/>
</dbReference>
<protein>
    <submittedName>
        <fullName evidence="3">NAD dependent epimerase/dehydratase family superfamily protein</fullName>
    </submittedName>
</protein>
<reference evidence="4" key="1">
    <citation type="submission" date="2018-08" db="EMBL/GenBank/DDBJ databases">
        <authorList>
            <person name="Chevrot R."/>
        </authorList>
    </citation>
    <scope>NUCLEOTIDE SEQUENCE [LARGE SCALE GENOMIC DNA]</scope>
</reference>
<dbReference type="InterPro" id="IPR001509">
    <property type="entry name" value="Epimerase_deHydtase"/>
</dbReference>
<comment type="similarity">
    <text evidence="1">Belongs to the NAD(P)-dependent epimerase/dehydratase family.</text>
</comment>
<evidence type="ECO:0000256" key="1">
    <source>
        <dbReference type="ARBA" id="ARBA00007637"/>
    </source>
</evidence>
<evidence type="ECO:0000259" key="2">
    <source>
        <dbReference type="Pfam" id="PF01370"/>
    </source>
</evidence>
<dbReference type="Gene3D" id="3.40.50.720">
    <property type="entry name" value="NAD(P)-binding Rossmann-like Domain"/>
    <property type="match status" value="1"/>
</dbReference>
<gene>
    <name evidence="3" type="ORF">PBLR_15702</name>
</gene>
<dbReference type="EMBL" id="LS992241">
    <property type="protein sequence ID" value="SYX87272.1"/>
    <property type="molecule type" value="Genomic_DNA"/>
</dbReference>
<evidence type="ECO:0000313" key="3">
    <source>
        <dbReference type="EMBL" id="SYX87272.1"/>
    </source>
</evidence>
<dbReference type="InterPro" id="IPR036291">
    <property type="entry name" value="NAD(P)-bd_dom_sf"/>
</dbReference>
<proteinExistence type="inferred from homology"/>
<organism evidence="3 4">
    <name type="scientific">Paenibacillus alvei</name>
    <name type="common">Bacillus alvei</name>
    <dbReference type="NCBI Taxonomy" id="44250"/>
    <lineage>
        <taxon>Bacteria</taxon>
        <taxon>Bacillati</taxon>
        <taxon>Bacillota</taxon>
        <taxon>Bacilli</taxon>
        <taxon>Bacillales</taxon>
        <taxon>Paenibacillaceae</taxon>
        <taxon>Paenibacillus</taxon>
    </lineage>
</organism>
<evidence type="ECO:0000313" key="4">
    <source>
        <dbReference type="Proteomes" id="UP000304148"/>
    </source>
</evidence>
<name>A0A383RL03_PAEAL</name>
<dbReference type="AlphaFoldDB" id="A0A383RL03"/>
<dbReference type="Pfam" id="PF01370">
    <property type="entry name" value="Epimerase"/>
    <property type="match status" value="1"/>
</dbReference>
<dbReference type="PANTHER" id="PTHR43000">
    <property type="entry name" value="DTDP-D-GLUCOSE 4,6-DEHYDRATASE-RELATED"/>
    <property type="match status" value="1"/>
</dbReference>
<dbReference type="SUPFAM" id="SSF51735">
    <property type="entry name" value="NAD(P)-binding Rossmann-fold domains"/>
    <property type="match status" value="1"/>
</dbReference>